<proteinExistence type="predicted"/>
<dbReference type="Proteomes" id="UP000246464">
    <property type="component" value="Chromosome 12"/>
</dbReference>
<dbReference type="EMBL" id="CP026254">
    <property type="protein sequence ID" value="AWP11222.1"/>
    <property type="molecule type" value="Genomic_DNA"/>
</dbReference>
<evidence type="ECO:0000313" key="2">
    <source>
        <dbReference type="EMBL" id="AWP11222.1"/>
    </source>
</evidence>
<feature type="region of interest" description="Disordered" evidence="1">
    <location>
        <begin position="39"/>
        <end position="62"/>
    </location>
</feature>
<gene>
    <name evidence="2" type="ORF">SMAX5B_017617</name>
</gene>
<evidence type="ECO:0000313" key="3">
    <source>
        <dbReference type="Proteomes" id="UP000246464"/>
    </source>
</evidence>
<feature type="compositionally biased region" description="Basic and acidic residues" evidence="1">
    <location>
        <begin position="41"/>
        <end position="54"/>
    </location>
</feature>
<protein>
    <submittedName>
        <fullName evidence="2">Uncharacterized protein</fullName>
    </submittedName>
</protein>
<name>A0A2U9C8L4_SCOMX</name>
<feature type="region of interest" description="Disordered" evidence="1">
    <location>
        <begin position="99"/>
        <end position="158"/>
    </location>
</feature>
<evidence type="ECO:0000256" key="1">
    <source>
        <dbReference type="SAM" id="MobiDB-lite"/>
    </source>
</evidence>
<feature type="compositionally biased region" description="Basic and acidic residues" evidence="1">
    <location>
        <begin position="139"/>
        <end position="152"/>
    </location>
</feature>
<organism evidence="2 3">
    <name type="scientific">Scophthalmus maximus</name>
    <name type="common">Turbot</name>
    <name type="synonym">Psetta maxima</name>
    <dbReference type="NCBI Taxonomy" id="52904"/>
    <lineage>
        <taxon>Eukaryota</taxon>
        <taxon>Metazoa</taxon>
        <taxon>Chordata</taxon>
        <taxon>Craniata</taxon>
        <taxon>Vertebrata</taxon>
        <taxon>Euteleostomi</taxon>
        <taxon>Actinopterygii</taxon>
        <taxon>Neopterygii</taxon>
        <taxon>Teleostei</taxon>
        <taxon>Neoteleostei</taxon>
        <taxon>Acanthomorphata</taxon>
        <taxon>Carangaria</taxon>
        <taxon>Pleuronectiformes</taxon>
        <taxon>Pleuronectoidei</taxon>
        <taxon>Scophthalmidae</taxon>
        <taxon>Scophthalmus</taxon>
    </lineage>
</organism>
<keyword evidence="3" id="KW-1185">Reference proteome</keyword>
<feature type="compositionally biased region" description="Basic and acidic residues" evidence="1">
    <location>
        <begin position="111"/>
        <end position="125"/>
    </location>
</feature>
<reference evidence="2 3" key="1">
    <citation type="submission" date="2017-12" db="EMBL/GenBank/DDBJ databases">
        <title>Integrating genomic resources of turbot (Scophthalmus maximus) in depth evaluation of genetic and physical mapping variation across individuals.</title>
        <authorList>
            <person name="Martinez P."/>
        </authorList>
    </citation>
    <scope>NUCLEOTIDE SEQUENCE [LARGE SCALE GENOMIC DNA]</scope>
</reference>
<sequence length="158" mass="18215">MQKPSEAEGRKTRQKDYEELQAARITRKQTVTAELQVEVENSSHSELHPKRTAEGNEAGILTVRQEADELRRELEREIKPRVDGITRYTAEQEMLFSARGGRADNSAQPRVLHEAQDRAQERERTISFCEKYAGQQENEPEHKPADEKETSKQQESLL</sequence>
<accession>A0A2U9C8L4</accession>
<dbReference type="AlphaFoldDB" id="A0A2U9C8L4"/>